<feature type="transmembrane region" description="Helical" evidence="1">
    <location>
        <begin position="7"/>
        <end position="26"/>
    </location>
</feature>
<feature type="transmembrane region" description="Helical" evidence="1">
    <location>
        <begin position="144"/>
        <end position="164"/>
    </location>
</feature>
<keyword evidence="1" id="KW-1133">Transmembrane helix</keyword>
<evidence type="ECO:0000313" key="3">
    <source>
        <dbReference type="Proteomes" id="UP001166293"/>
    </source>
</evidence>
<organism evidence="2 3">
    <name type="scientific">Thalassococcus arenae</name>
    <dbReference type="NCBI Taxonomy" id="2851652"/>
    <lineage>
        <taxon>Bacteria</taxon>
        <taxon>Pseudomonadati</taxon>
        <taxon>Pseudomonadota</taxon>
        <taxon>Alphaproteobacteria</taxon>
        <taxon>Rhodobacterales</taxon>
        <taxon>Roseobacteraceae</taxon>
        <taxon>Thalassococcus</taxon>
    </lineage>
</organism>
<evidence type="ECO:0000256" key="1">
    <source>
        <dbReference type="SAM" id="Phobius"/>
    </source>
</evidence>
<accession>A0ABS6N314</accession>
<proteinExistence type="predicted"/>
<dbReference type="EMBL" id="JAHRWL010000001">
    <property type="protein sequence ID" value="MBV2358183.1"/>
    <property type="molecule type" value="Genomic_DNA"/>
</dbReference>
<keyword evidence="1" id="KW-0812">Transmembrane</keyword>
<dbReference type="InterPro" id="IPR013901">
    <property type="entry name" value="Anthrone_oxy"/>
</dbReference>
<gene>
    <name evidence="2" type="ORF">KUH32_00205</name>
</gene>
<protein>
    <submittedName>
        <fullName evidence="2">DUF1772 domain-containing protein</fullName>
    </submittedName>
</protein>
<evidence type="ECO:0000313" key="2">
    <source>
        <dbReference type="EMBL" id="MBV2358183.1"/>
    </source>
</evidence>
<dbReference type="Proteomes" id="UP001166293">
    <property type="component" value="Unassembled WGS sequence"/>
</dbReference>
<name>A0ABS6N314_9RHOB</name>
<feature type="transmembrane region" description="Helical" evidence="1">
    <location>
        <begin position="56"/>
        <end position="78"/>
    </location>
</feature>
<reference evidence="2" key="1">
    <citation type="submission" date="2021-06" db="EMBL/GenBank/DDBJ databases">
        <title>Thalassococcus sp. CAU 1522 isolated from sea sand, Republic of Korea.</title>
        <authorList>
            <person name="Kim W."/>
        </authorList>
    </citation>
    <scope>NUCLEOTIDE SEQUENCE</scope>
    <source>
        <strain evidence="2">CAU 1522</strain>
    </source>
</reference>
<feature type="transmembrane region" description="Helical" evidence="1">
    <location>
        <begin position="85"/>
        <end position="104"/>
    </location>
</feature>
<dbReference type="RefSeq" id="WP_217776067.1">
    <property type="nucleotide sequence ID" value="NZ_JAHRWL010000001.1"/>
</dbReference>
<comment type="caution">
    <text evidence="2">The sequence shown here is derived from an EMBL/GenBank/DDBJ whole genome shotgun (WGS) entry which is preliminary data.</text>
</comment>
<sequence>MQRLSFFLVLTPLVLFGAIGGFFYAYSVSVMQGLNNLPEIDAIRAMQELNRGTRNLVFLFTFLFTPIIAFGCAAILYFKGRQAAALLLLAATAVYFGGSFLPTVNISVPMNHAIEALDPARLSIEEATSAWTAYSADWTFWNSVRAIMALVGLALAGAAMHSVAREPATTL</sequence>
<keyword evidence="1" id="KW-0472">Membrane</keyword>
<dbReference type="Pfam" id="PF08592">
    <property type="entry name" value="Anthrone_oxy"/>
    <property type="match status" value="1"/>
</dbReference>
<keyword evidence="3" id="KW-1185">Reference proteome</keyword>